<organism evidence="2 3">
    <name type="scientific">Potamilus streckersoni</name>
    <dbReference type="NCBI Taxonomy" id="2493646"/>
    <lineage>
        <taxon>Eukaryota</taxon>
        <taxon>Metazoa</taxon>
        <taxon>Spiralia</taxon>
        <taxon>Lophotrochozoa</taxon>
        <taxon>Mollusca</taxon>
        <taxon>Bivalvia</taxon>
        <taxon>Autobranchia</taxon>
        <taxon>Heteroconchia</taxon>
        <taxon>Palaeoheterodonta</taxon>
        <taxon>Unionida</taxon>
        <taxon>Unionoidea</taxon>
        <taxon>Unionidae</taxon>
        <taxon>Ambleminae</taxon>
        <taxon>Lampsilini</taxon>
        <taxon>Potamilus</taxon>
    </lineage>
</organism>
<dbReference type="AlphaFoldDB" id="A0AAE0W5E9"/>
<protein>
    <recommendedName>
        <fullName evidence="1">CARD domain-containing protein</fullName>
    </recommendedName>
</protein>
<name>A0AAE0W5E9_9BIVA</name>
<dbReference type="SUPFAM" id="SSF47986">
    <property type="entry name" value="DEATH domain"/>
    <property type="match status" value="1"/>
</dbReference>
<accession>A0AAE0W5E9</accession>
<dbReference type="InterPro" id="IPR011029">
    <property type="entry name" value="DEATH-like_dom_sf"/>
</dbReference>
<evidence type="ECO:0000313" key="3">
    <source>
        <dbReference type="Proteomes" id="UP001195483"/>
    </source>
</evidence>
<proteinExistence type="predicted"/>
<dbReference type="SUPFAM" id="SSF52200">
    <property type="entry name" value="Toll/Interleukin receptor TIR domain"/>
    <property type="match status" value="1"/>
</dbReference>
<feature type="domain" description="CARD" evidence="1">
    <location>
        <begin position="33"/>
        <end position="114"/>
    </location>
</feature>
<dbReference type="Gene3D" id="1.10.533.10">
    <property type="entry name" value="Death Domain, Fas"/>
    <property type="match status" value="1"/>
</dbReference>
<dbReference type="EMBL" id="JAEAOA010001004">
    <property type="protein sequence ID" value="KAK3601739.1"/>
    <property type="molecule type" value="Genomic_DNA"/>
</dbReference>
<dbReference type="Pfam" id="PF00619">
    <property type="entry name" value="CARD"/>
    <property type="match status" value="1"/>
</dbReference>
<keyword evidence="3" id="KW-1185">Reference proteome</keyword>
<reference evidence="2" key="3">
    <citation type="submission" date="2023-05" db="EMBL/GenBank/DDBJ databases">
        <authorList>
            <person name="Smith C.H."/>
        </authorList>
    </citation>
    <scope>NUCLEOTIDE SEQUENCE</scope>
    <source>
        <strain evidence="2">CHS0354</strain>
        <tissue evidence="2">Mantle</tissue>
    </source>
</reference>
<dbReference type="CDD" id="cd01671">
    <property type="entry name" value="CARD"/>
    <property type="match status" value="1"/>
</dbReference>
<dbReference type="InterPro" id="IPR035897">
    <property type="entry name" value="Toll_tir_struct_dom_sf"/>
</dbReference>
<reference evidence="2" key="1">
    <citation type="journal article" date="2021" name="Genome Biol. Evol.">
        <title>A High-Quality Reference Genome for a Parasitic Bivalve with Doubly Uniparental Inheritance (Bivalvia: Unionida).</title>
        <authorList>
            <person name="Smith C.H."/>
        </authorList>
    </citation>
    <scope>NUCLEOTIDE SEQUENCE</scope>
    <source>
        <strain evidence="2">CHS0354</strain>
    </source>
</reference>
<sequence length="567" mass="65450">MCISKTLSRLLHDVTEITELTSDRYLVKIHRTVLNRCLPNLVRDLDFKAVSIYIYQKELFDDITLRDISEQRVTSDKVRELILRLQQRDQNTYSKFKECLVLSKQEYLKDFLENEETKVYMEVNKKQKENQEKEKARVAMTVKEKHQVQQTGTAREIKNQDSFTMAVDTNAPVTVDGIVIKFCDETSHENCQHPDIYDRAALWMKSMSKDLPGPTRATVGQPANKTEYMQHSEQQQLSNYQEQLFKQGEPNYFQSKKRCDTQHEESMETDGFTQQTANYWGIYEKAQAWYDLAFFRKSRGYKSAMKVIRHEVSQNPVMKLRDITENNEPLGQSESLEIDGPTSTQIGGYLTAVKDNPSGSGPVICPSGMHHSKSNNDVHEGKVKECIGVSSSTPDLSSVSFIDGKIVLKEHYDVCIIFSDTDEDDVYTFIDHLEHIDLGGKEYPKICRFDDEGIWGLASKINRVSLVCNHCSVIFVFVSKNSFSDSYTRFFQDEVVMSSLKNCKVRPVLSEEDCSIPAGMQNIPPIKWYRRNTRAYKENIKSILDYSRKARLQRENNRVHTILPDFL</sequence>
<evidence type="ECO:0000259" key="1">
    <source>
        <dbReference type="Pfam" id="PF00619"/>
    </source>
</evidence>
<dbReference type="Proteomes" id="UP001195483">
    <property type="component" value="Unassembled WGS sequence"/>
</dbReference>
<gene>
    <name evidence="2" type="ORF">CHS0354_016101</name>
</gene>
<dbReference type="GO" id="GO:0042981">
    <property type="term" value="P:regulation of apoptotic process"/>
    <property type="evidence" value="ECO:0007669"/>
    <property type="project" value="InterPro"/>
</dbReference>
<comment type="caution">
    <text evidence="2">The sequence shown here is derived from an EMBL/GenBank/DDBJ whole genome shotgun (WGS) entry which is preliminary data.</text>
</comment>
<evidence type="ECO:0000313" key="2">
    <source>
        <dbReference type="EMBL" id="KAK3601739.1"/>
    </source>
</evidence>
<reference evidence="2" key="2">
    <citation type="journal article" date="2021" name="Genome Biol. Evol.">
        <title>Developing a high-quality reference genome for a parasitic bivalve with doubly uniparental inheritance (Bivalvia: Unionida).</title>
        <authorList>
            <person name="Smith C.H."/>
        </authorList>
    </citation>
    <scope>NUCLEOTIDE SEQUENCE</scope>
    <source>
        <strain evidence="2">CHS0354</strain>
        <tissue evidence="2">Mantle</tissue>
    </source>
</reference>
<dbReference type="InterPro" id="IPR001315">
    <property type="entry name" value="CARD"/>
</dbReference>
<dbReference type="Gene3D" id="3.40.50.10140">
    <property type="entry name" value="Toll/interleukin-1 receptor homology (TIR) domain"/>
    <property type="match status" value="1"/>
</dbReference>